<dbReference type="Proteomes" id="UP001497383">
    <property type="component" value="Chromosome 4"/>
</dbReference>
<dbReference type="EMBL" id="OZ022408">
    <property type="protein sequence ID" value="CAK9439162.1"/>
    <property type="molecule type" value="Genomic_DNA"/>
</dbReference>
<accession>A0ABP0ZM02</accession>
<sequence length="323" mass="36431">MSGSHEEAIKANIASFDEEFAKKYEQRESQQLLAILFVKYLLELNVHDKPVKRKTPEESSVIVGNPDKFNGGFSIESSLPDPKTYLKEYPHAIFRPGMKLLDFACGTGMVTELFVPYLTAQGQQSEIVGIDIGAAFLQYFNNRATKINSSSEIDMRSYQYDILDAELQPQLSEQFESHFDAIVCTLSYHHIHNYEQVTKKLATFLRPGGWLFIVDFYNEDVERVGADPSNPAVLSHAVQHMGGLKVDKLNHTLANISELTNVSSAREFRAWIWQPASFIESHCTGEITGKLSRGELRQRQGVDSEIEYLVDVSLIYAIGQKPC</sequence>
<evidence type="ECO:0000313" key="2">
    <source>
        <dbReference type="Proteomes" id="UP001497383"/>
    </source>
</evidence>
<evidence type="ECO:0000313" key="1">
    <source>
        <dbReference type="EMBL" id="CAK9439162.1"/>
    </source>
</evidence>
<proteinExistence type="predicted"/>
<dbReference type="Pfam" id="PF13489">
    <property type="entry name" value="Methyltransf_23"/>
    <property type="match status" value="1"/>
</dbReference>
<keyword evidence="2" id="KW-1185">Reference proteome</keyword>
<name>A0ABP0ZM02_9ASCO</name>
<dbReference type="GeneID" id="92208582"/>
<dbReference type="PANTHER" id="PTHR43861:SF1">
    <property type="entry name" value="TRANS-ACONITATE 2-METHYLTRANSFERASE"/>
    <property type="match status" value="1"/>
</dbReference>
<dbReference type="RefSeq" id="XP_066830324.1">
    <property type="nucleotide sequence ID" value="XM_066973490.1"/>
</dbReference>
<dbReference type="InterPro" id="IPR029063">
    <property type="entry name" value="SAM-dependent_MTases_sf"/>
</dbReference>
<dbReference type="SUPFAM" id="SSF53335">
    <property type="entry name" value="S-adenosyl-L-methionine-dependent methyltransferases"/>
    <property type="match status" value="1"/>
</dbReference>
<evidence type="ECO:0008006" key="3">
    <source>
        <dbReference type="Google" id="ProtNLM"/>
    </source>
</evidence>
<protein>
    <recommendedName>
        <fullName evidence="3">Methyltransferase domain-containing protein</fullName>
    </recommendedName>
</protein>
<reference evidence="1 2" key="1">
    <citation type="submission" date="2024-03" db="EMBL/GenBank/DDBJ databases">
        <authorList>
            <person name="Brejova B."/>
        </authorList>
    </citation>
    <scope>NUCLEOTIDE SEQUENCE [LARGE SCALE GENOMIC DNA]</scope>
    <source>
        <strain evidence="1 2">CBS 14171</strain>
    </source>
</reference>
<dbReference type="CDD" id="cd02440">
    <property type="entry name" value="AdoMet_MTases"/>
    <property type="match status" value="1"/>
</dbReference>
<dbReference type="PANTHER" id="PTHR43861">
    <property type="entry name" value="TRANS-ACONITATE 2-METHYLTRANSFERASE-RELATED"/>
    <property type="match status" value="1"/>
</dbReference>
<dbReference type="Gene3D" id="3.40.50.150">
    <property type="entry name" value="Vaccinia Virus protein VP39"/>
    <property type="match status" value="1"/>
</dbReference>
<organism evidence="1 2">
    <name type="scientific">Lodderomyces beijingensis</name>
    <dbReference type="NCBI Taxonomy" id="1775926"/>
    <lineage>
        <taxon>Eukaryota</taxon>
        <taxon>Fungi</taxon>
        <taxon>Dikarya</taxon>
        <taxon>Ascomycota</taxon>
        <taxon>Saccharomycotina</taxon>
        <taxon>Pichiomycetes</taxon>
        <taxon>Debaryomycetaceae</taxon>
        <taxon>Candida/Lodderomyces clade</taxon>
        <taxon>Lodderomyces</taxon>
    </lineage>
</organism>
<gene>
    <name evidence="1" type="ORF">LODBEIA_P33860</name>
</gene>